<dbReference type="AlphaFoldDB" id="A0A423V4U4"/>
<protein>
    <submittedName>
        <fullName evidence="1">Uncharacterized protein</fullName>
    </submittedName>
</protein>
<dbReference type="EMBL" id="QWFA01000017">
    <property type="protein sequence ID" value="ROV69621.1"/>
    <property type="molecule type" value="Genomic_DNA"/>
</dbReference>
<name>A0A423V4U4_STRGL</name>
<comment type="caution">
    <text evidence="1">The sequence shown here is derived from an EMBL/GenBank/DDBJ whole genome shotgun (WGS) entry which is preliminary data.</text>
</comment>
<sequence>MTGSGTATVHLKGNQTPVTIKTQGLLADAPHAQHFHIGAEGRCPPASAAKQHNGQLSLNTTEGLPFYGKIGASLTTTGDTGADHSALAGDRFPKGASHAYHRTITVNDETAKSLRNENAVVVHGIDFNGNDTYDNMFGPSDLDPAYGSTMTPTLTLITCADWDSDRRTYRSNLVLTAEPATSATDRTDRGP</sequence>
<evidence type="ECO:0000313" key="2">
    <source>
        <dbReference type="Proteomes" id="UP000285596"/>
    </source>
</evidence>
<proteinExistence type="predicted"/>
<gene>
    <name evidence="1" type="ORF">D3105_05085</name>
</gene>
<reference evidence="1 2" key="1">
    <citation type="submission" date="2018-08" db="EMBL/GenBank/DDBJ databases">
        <title>Streptomyces globisporus 1912-4Crt, whole genome shotgun sequence.</title>
        <authorList>
            <person name="Matselyukh B."/>
        </authorList>
    </citation>
    <scope>NUCLEOTIDE SEQUENCE [LARGE SCALE GENOMIC DNA]</scope>
    <source>
        <strain evidence="1 2">1912-4Crt</strain>
    </source>
</reference>
<organism evidence="1 2">
    <name type="scientific">Streptomyces globisporus</name>
    <dbReference type="NCBI Taxonomy" id="1908"/>
    <lineage>
        <taxon>Bacteria</taxon>
        <taxon>Bacillati</taxon>
        <taxon>Actinomycetota</taxon>
        <taxon>Actinomycetes</taxon>
        <taxon>Kitasatosporales</taxon>
        <taxon>Streptomycetaceae</taxon>
        <taxon>Streptomyces</taxon>
    </lineage>
</organism>
<dbReference type="Proteomes" id="UP000285596">
    <property type="component" value="Unassembled WGS sequence"/>
</dbReference>
<accession>A0A423V4U4</accession>
<evidence type="ECO:0000313" key="1">
    <source>
        <dbReference type="EMBL" id="ROV69621.1"/>
    </source>
</evidence>